<keyword evidence="2" id="KW-1185">Reference proteome</keyword>
<proteinExistence type="predicted"/>
<accession>A0A167ZPA2</accession>
<name>A0A167ZPA2_9HYPO</name>
<evidence type="ECO:0000313" key="2">
    <source>
        <dbReference type="Proteomes" id="UP000078544"/>
    </source>
</evidence>
<dbReference type="InterPro" id="IPR054208">
    <property type="entry name" value="DUF6914"/>
</dbReference>
<dbReference type="Pfam" id="PF21858">
    <property type="entry name" value="DUF6914"/>
    <property type="match status" value="1"/>
</dbReference>
<organism evidence="1 2">
    <name type="scientific">Moelleriella libera RCEF 2490</name>
    <dbReference type="NCBI Taxonomy" id="1081109"/>
    <lineage>
        <taxon>Eukaryota</taxon>
        <taxon>Fungi</taxon>
        <taxon>Dikarya</taxon>
        <taxon>Ascomycota</taxon>
        <taxon>Pezizomycotina</taxon>
        <taxon>Sordariomycetes</taxon>
        <taxon>Hypocreomycetidae</taxon>
        <taxon>Hypocreales</taxon>
        <taxon>Clavicipitaceae</taxon>
        <taxon>Moelleriella</taxon>
    </lineage>
</organism>
<protein>
    <submittedName>
        <fullName evidence="1">Uncharacterized protein</fullName>
    </submittedName>
</protein>
<comment type="caution">
    <text evidence="1">The sequence shown here is derived from an EMBL/GenBank/DDBJ whole genome shotgun (WGS) entry which is preliminary data.</text>
</comment>
<dbReference type="AlphaFoldDB" id="A0A167ZPA2"/>
<dbReference type="Proteomes" id="UP000078544">
    <property type="component" value="Unassembled WGS sequence"/>
</dbReference>
<dbReference type="EMBL" id="AZGY01000014">
    <property type="protein sequence ID" value="KZZ92931.1"/>
    <property type="molecule type" value="Genomic_DNA"/>
</dbReference>
<sequence length="172" mass="19389">MPSIKNRLYIALYPSGVRGNEERRYHWGFLIGPKVEHNDTVPGARYHVKNAPLGWTYEEAPVANVRSIDSLLARILIAKITDEQRLVALFRRLPVVQGDPEWRCRTWMASALADIAKDGMCVGTAELDWPKIEAAARQYVANKTASGRYGHGADMTKPKPTWDMVKNKEIVS</sequence>
<evidence type="ECO:0000313" key="1">
    <source>
        <dbReference type="EMBL" id="KZZ92931.1"/>
    </source>
</evidence>
<reference evidence="1 2" key="1">
    <citation type="journal article" date="2016" name="Genome Biol. Evol.">
        <title>Divergent and convergent evolution of fungal pathogenicity.</title>
        <authorList>
            <person name="Shang Y."/>
            <person name="Xiao G."/>
            <person name="Zheng P."/>
            <person name="Cen K."/>
            <person name="Zhan S."/>
            <person name="Wang C."/>
        </authorList>
    </citation>
    <scope>NUCLEOTIDE SEQUENCE [LARGE SCALE GENOMIC DNA]</scope>
    <source>
        <strain evidence="1 2">RCEF 2490</strain>
    </source>
</reference>
<dbReference type="OrthoDB" id="2679825at2759"/>
<gene>
    <name evidence="1" type="ORF">AAL_05963</name>
</gene>